<dbReference type="eggNOG" id="KOG3002">
    <property type="taxonomic scope" value="Eukaryota"/>
</dbReference>
<evidence type="ECO:0000313" key="8">
    <source>
        <dbReference type="Proteomes" id="UP000008792"/>
    </source>
</evidence>
<dbReference type="Pfam" id="PF02176">
    <property type="entry name" value="zf-TRAF"/>
    <property type="match status" value="1"/>
</dbReference>
<dbReference type="Gene3D" id="3.30.40.10">
    <property type="entry name" value="Zinc/RING finger domain, C3HC4 (zinc finger)"/>
    <property type="match status" value="1"/>
</dbReference>
<evidence type="ECO:0000259" key="6">
    <source>
        <dbReference type="PROSITE" id="PS50145"/>
    </source>
</evidence>
<dbReference type="InterPro" id="IPR039338">
    <property type="entry name" value="ZFTRAF1"/>
</dbReference>
<dbReference type="PhylomeDB" id="B4M9Q4"/>
<dbReference type="OrthoDB" id="193703at2759"/>
<dbReference type="GO" id="GO:0005634">
    <property type="term" value="C:nucleus"/>
    <property type="evidence" value="ECO:0007669"/>
    <property type="project" value="TreeGrafter"/>
</dbReference>
<keyword evidence="1 4" id="KW-0479">Metal-binding</keyword>
<name>B4M9Q4_DROVI</name>
<feature type="region of interest" description="Disordered" evidence="5">
    <location>
        <begin position="1"/>
        <end position="26"/>
    </location>
</feature>
<evidence type="ECO:0000256" key="5">
    <source>
        <dbReference type="SAM" id="MobiDB-lite"/>
    </source>
</evidence>
<evidence type="ECO:0000313" key="7">
    <source>
        <dbReference type="EMBL" id="EDW57930.1"/>
    </source>
</evidence>
<dbReference type="Proteomes" id="UP000008792">
    <property type="component" value="Unassembled WGS sequence"/>
</dbReference>
<evidence type="ECO:0000256" key="1">
    <source>
        <dbReference type="ARBA" id="ARBA00022723"/>
    </source>
</evidence>
<dbReference type="PROSITE" id="PS50145">
    <property type="entry name" value="ZF_TRAF"/>
    <property type="match status" value="1"/>
</dbReference>
<dbReference type="SUPFAM" id="SSF57850">
    <property type="entry name" value="RING/U-box"/>
    <property type="match status" value="1"/>
</dbReference>
<accession>B4M9Q4</accession>
<keyword evidence="2 4" id="KW-0863">Zinc-finger</keyword>
<dbReference type="InterPro" id="IPR013083">
    <property type="entry name" value="Znf_RING/FYVE/PHD"/>
</dbReference>
<evidence type="ECO:0000256" key="3">
    <source>
        <dbReference type="ARBA" id="ARBA00022833"/>
    </source>
</evidence>
<dbReference type="PANTHER" id="PTHR23059">
    <property type="entry name" value="CYSTEINE AND HISTIDINE-RICH PROTEIN 1"/>
    <property type="match status" value="1"/>
</dbReference>
<dbReference type="HOGENOM" id="CLU_035849_0_1_1"/>
<dbReference type="STRING" id="7244.B4M9Q4"/>
<keyword evidence="3 4" id="KW-0862">Zinc</keyword>
<dbReference type="AlphaFoldDB" id="B4M9Q4"/>
<reference evidence="7 8" key="1">
    <citation type="journal article" date="2007" name="Nature">
        <title>Evolution of genes and genomes on the Drosophila phylogeny.</title>
        <authorList>
            <consortium name="Drosophila 12 Genomes Consortium"/>
            <person name="Clark A.G."/>
            <person name="Eisen M.B."/>
            <person name="Smith D.R."/>
            <person name="Bergman C.M."/>
            <person name="Oliver B."/>
            <person name="Markow T.A."/>
            <person name="Kaufman T.C."/>
            <person name="Kellis M."/>
            <person name="Gelbart W."/>
            <person name="Iyer V.N."/>
            <person name="Pollard D.A."/>
            <person name="Sackton T.B."/>
            <person name="Larracuente A.M."/>
            <person name="Singh N.D."/>
            <person name="Abad J.P."/>
            <person name="Abt D.N."/>
            <person name="Adryan B."/>
            <person name="Aguade M."/>
            <person name="Akashi H."/>
            <person name="Anderson W.W."/>
            <person name="Aquadro C.F."/>
            <person name="Ardell D.H."/>
            <person name="Arguello R."/>
            <person name="Artieri C.G."/>
            <person name="Barbash D.A."/>
            <person name="Barker D."/>
            <person name="Barsanti P."/>
            <person name="Batterham P."/>
            <person name="Batzoglou S."/>
            <person name="Begun D."/>
            <person name="Bhutkar A."/>
            <person name="Blanco E."/>
            <person name="Bosak S.A."/>
            <person name="Bradley R.K."/>
            <person name="Brand A.D."/>
            <person name="Brent M.R."/>
            <person name="Brooks A.N."/>
            <person name="Brown R.H."/>
            <person name="Butlin R.K."/>
            <person name="Caggese C."/>
            <person name="Calvi B.R."/>
            <person name="Bernardo de Carvalho A."/>
            <person name="Caspi A."/>
            <person name="Castrezana S."/>
            <person name="Celniker S.E."/>
            <person name="Chang J.L."/>
            <person name="Chapple C."/>
            <person name="Chatterji S."/>
            <person name="Chinwalla A."/>
            <person name="Civetta A."/>
            <person name="Clifton S.W."/>
            <person name="Comeron J.M."/>
            <person name="Costello J.C."/>
            <person name="Coyne J.A."/>
            <person name="Daub J."/>
            <person name="David R.G."/>
            <person name="Delcher A.L."/>
            <person name="Delehaunty K."/>
            <person name="Do C.B."/>
            <person name="Ebling H."/>
            <person name="Edwards K."/>
            <person name="Eickbush T."/>
            <person name="Evans J.D."/>
            <person name="Filipski A."/>
            <person name="Findeiss S."/>
            <person name="Freyhult E."/>
            <person name="Fulton L."/>
            <person name="Fulton R."/>
            <person name="Garcia A.C."/>
            <person name="Gardiner A."/>
            <person name="Garfield D.A."/>
            <person name="Garvin B.E."/>
            <person name="Gibson G."/>
            <person name="Gilbert D."/>
            <person name="Gnerre S."/>
            <person name="Godfrey J."/>
            <person name="Good R."/>
            <person name="Gotea V."/>
            <person name="Gravely B."/>
            <person name="Greenberg A.J."/>
            <person name="Griffiths-Jones S."/>
            <person name="Gross S."/>
            <person name="Guigo R."/>
            <person name="Gustafson E.A."/>
            <person name="Haerty W."/>
            <person name="Hahn M.W."/>
            <person name="Halligan D.L."/>
            <person name="Halpern A.L."/>
            <person name="Halter G.M."/>
            <person name="Han M.V."/>
            <person name="Heger A."/>
            <person name="Hillier L."/>
            <person name="Hinrichs A.S."/>
            <person name="Holmes I."/>
            <person name="Hoskins R.A."/>
            <person name="Hubisz M.J."/>
            <person name="Hultmark D."/>
            <person name="Huntley M.A."/>
            <person name="Jaffe D.B."/>
            <person name="Jagadeeshan S."/>
            <person name="Jeck W.R."/>
            <person name="Johnson J."/>
            <person name="Jones C.D."/>
            <person name="Jordan W.C."/>
            <person name="Karpen G.H."/>
            <person name="Kataoka E."/>
            <person name="Keightley P.D."/>
            <person name="Kheradpour P."/>
            <person name="Kirkness E.F."/>
            <person name="Koerich L.B."/>
            <person name="Kristiansen K."/>
            <person name="Kudrna D."/>
            <person name="Kulathinal R.J."/>
            <person name="Kumar S."/>
            <person name="Kwok R."/>
            <person name="Lander E."/>
            <person name="Langley C.H."/>
            <person name="Lapoint R."/>
            <person name="Lazzaro B.P."/>
            <person name="Lee S.J."/>
            <person name="Levesque L."/>
            <person name="Li R."/>
            <person name="Lin C.F."/>
            <person name="Lin M.F."/>
            <person name="Lindblad-Toh K."/>
            <person name="Llopart A."/>
            <person name="Long M."/>
            <person name="Low L."/>
            <person name="Lozovsky E."/>
            <person name="Lu J."/>
            <person name="Luo M."/>
            <person name="Machado C.A."/>
            <person name="Makalowski W."/>
            <person name="Marzo M."/>
            <person name="Matsuda M."/>
            <person name="Matzkin L."/>
            <person name="McAllister B."/>
            <person name="McBride C.S."/>
            <person name="McKernan B."/>
            <person name="McKernan K."/>
            <person name="Mendez-Lago M."/>
            <person name="Minx P."/>
            <person name="Mollenhauer M.U."/>
            <person name="Montooth K."/>
            <person name="Mount S.M."/>
            <person name="Mu X."/>
            <person name="Myers E."/>
            <person name="Negre B."/>
            <person name="Newfeld S."/>
            <person name="Nielsen R."/>
            <person name="Noor M.A."/>
            <person name="O'Grady P."/>
            <person name="Pachter L."/>
            <person name="Papaceit M."/>
            <person name="Parisi M.J."/>
            <person name="Parisi M."/>
            <person name="Parts L."/>
            <person name="Pedersen J.S."/>
            <person name="Pesole G."/>
            <person name="Phillippy A.M."/>
            <person name="Ponting C.P."/>
            <person name="Pop M."/>
            <person name="Porcelli D."/>
            <person name="Powell J.R."/>
            <person name="Prohaska S."/>
            <person name="Pruitt K."/>
            <person name="Puig M."/>
            <person name="Quesneville H."/>
            <person name="Ram K.R."/>
            <person name="Rand D."/>
            <person name="Rasmussen M.D."/>
            <person name="Reed L.K."/>
            <person name="Reenan R."/>
            <person name="Reily A."/>
            <person name="Remington K.A."/>
            <person name="Rieger T.T."/>
            <person name="Ritchie M.G."/>
            <person name="Robin C."/>
            <person name="Rogers Y.H."/>
            <person name="Rohde C."/>
            <person name="Rozas J."/>
            <person name="Rubenfield M.J."/>
            <person name="Ruiz A."/>
            <person name="Russo S."/>
            <person name="Salzberg S.L."/>
            <person name="Sanchez-Gracia A."/>
            <person name="Saranga D.J."/>
            <person name="Sato H."/>
            <person name="Schaeffer S.W."/>
            <person name="Schatz M.C."/>
            <person name="Schlenke T."/>
            <person name="Schwartz R."/>
            <person name="Segarra C."/>
            <person name="Singh R.S."/>
            <person name="Sirot L."/>
            <person name="Sirota M."/>
            <person name="Sisneros N.B."/>
            <person name="Smith C.D."/>
            <person name="Smith T.F."/>
            <person name="Spieth J."/>
            <person name="Stage D.E."/>
            <person name="Stark A."/>
            <person name="Stephan W."/>
            <person name="Strausberg R.L."/>
            <person name="Strempel S."/>
            <person name="Sturgill D."/>
            <person name="Sutton G."/>
            <person name="Sutton G.G."/>
            <person name="Tao W."/>
            <person name="Teichmann S."/>
            <person name="Tobari Y.N."/>
            <person name="Tomimura Y."/>
            <person name="Tsolas J.M."/>
            <person name="Valente V.L."/>
            <person name="Venter E."/>
            <person name="Venter J.C."/>
            <person name="Vicario S."/>
            <person name="Vieira F.G."/>
            <person name="Vilella A.J."/>
            <person name="Villasante A."/>
            <person name="Walenz B."/>
            <person name="Wang J."/>
            <person name="Wasserman M."/>
            <person name="Watts T."/>
            <person name="Wilson D."/>
            <person name="Wilson R.K."/>
            <person name="Wing R.A."/>
            <person name="Wolfner M.F."/>
            <person name="Wong A."/>
            <person name="Wong G.K."/>
            <person name="Wu C.I."/>
            <person name="Wu G."/>
            <person name="Yamamoto D."/>
            <person name="Yang H.P."/>
            <person name="Yang S.P."/>
            <person name="Yorke J.A."/>
            <person name="Yoshida K."/>
            <person name="Zdobnov E."/>
            <person name="Zhang P."/>
            <person name="Zhang Y."/>
            <person name="Zimin A.V."/>
            <person name="Baldwin J."/>
            <person name="Abdouelleil A."/>
            <person name="Abdulkadir J."/>
            <person name="Abebe A."/>
            <person name="Abera B."/>
            <person name="Abreu J."/>
            <person name="Acer S.C."/>
            <person name="Aftuck L."/>
            <person name="Alexander A."/>
            <person name="An P."/>
            <person name="Anderson E."/>
            <person name="Anderson S."/>
            <person name="Arachi H."/>
            <person name="Azer M."/>
            <person name="Bachantsang P."/>
            <person name="Barry A."/>
            <person name="Bayul T."/>
            <person name="Berlin A."/>
            <person name="Bessette D."/>
            <person name="Bloom T."/>
            <person name="Blye J."/>
            <person name="Boguslavskiy L."/>
            <person name="Bonnet C."/>
            <person name="Boukhgalter B."/>
            <person name="Bourzgui I."/>
            <person name="Brown A."/>
            <person name="Cahill P."/>
            <person name="Channer S."/>
            <person name="Cheshatsang Y."/>
            <person name="Chuda L."/>
            <person name="Citroen M."/>
            <person name="Collymore A."/>
            <person name="Cooke P."/>
            <person name="Costello M."/>
            <person name="D'Aco K."/>
            <person name="Daza R."/>
            <person name="De Haan G."/>
            <person name="DeGray S."/>
            <person name="DeMaso C."/>
            <person name="Dhargay N."/>
            <person name="Dooley K."/>
            <person name="Dooley E."/>
            <person name="Doricent M."/>
            <person name="Dorje P."/>
            <person name="Dorjee K."/>
            <person name="Dupes A."/>
            <person name="Elong R."/>
            <person name="Falk J."/>
            <person name="Farina A."/>
            <person name="Faro S."/>
            <person name="Ferguson D."/>
            <person name="Fisher S."/>
            <person name="Foley C.D."/>
            <person name="Franke A."/>
            <person name="Friedrich D."/>
            <person name="Gadbois L."/>
            <person name="Gearin G."/>
            <person name="Gearin C.R."/>
            <person name="Giannoukos G."/>
            <person name="Goode T."/>
            <person name="Graham J."/>
            <person name="Grandbois E."/>
            <person name="Grewal S."/>
            <person name="Gyaltsen K."/>
            <person name="Hafez N."/>
            <person name="Hagos B."/>
            <person name="Hall J."/>
            <person name="Henson C."/>
            <person name="Hollinger A."/>
            <person name="Honan T."/>
            <person name="Huard M.D."/>
            <person name="Hughes L."/>
            <person name="Hurhula B."/>
            <person name="Husby M.E."/>
            <person name="Kamat A."/>
            <person name="Kanga B."/>
            <person name="Kashin S."/>
            <person name="Khazanovich D."/>
            <person name="Kisner P."/>
            <person name="Lance K."/>
            <person name="Lara M."/>
            <person name="Lee W."/>
            <person name="Lennon N."/>
            <person name="Letendre F."/>
            <person name="LeVine R."/>
            <person name="Lipovsky A."/>
            <person name="Liu X."/>
            <person name="Liu J."/>
            <person name="Liu S."/>
            <person name="Lokyitsang T."/>
            <person name="Lokyitsang Y."/>
            <person name="Lubonja R."/>
            <person name="Lui A."/>
            <person name="MacDonald P."/>
            <person name="Magnisalis V."/>
            <person name="Maru K."/>
            <person name="Matthews C."/>
            <person name="McCusker W."/>
            <person name="McDonough S."/>
            <person name="Mehta T."/>
            <person name="Meldrim J."/>
            <person name="Meneus L."/>
            <person name="Mihai O."/>
            <person name="Mihalev A."/>
            <person name="Mihova T."/>
            <person name="Mittelman R."/>
            <person name="Mlenga V."/>
            <person name="Montmayeur A."/>
            <person name="Mulrain L."/>
            <person name="Navidi A."/>
            <person name="Naylor J."/>
            <person name="Negash T."/>
            <person name="Nguyen T."/>
            <person name="Nguyen N."/>
            <person name="Nicol R."/>
            <person name="Norbu C."/>
            <person name="Norbu N."/>
            <person name="Novod N."/>
            <person name="O'Neill B."/>
            <person name="Osman S."/>
            <person name="Markiewicz E."/>
            <person name="Oyono O.L."/>
            <person name="Patti C."/>
            <person name="Phunkhang P."/>
            <person name="Pierre F."/>
            <person name="Priest M."/>
            <person name="Raghuraman S."/>
            <person name="Rege F."/>
            <person name="Reyes R."/>
            <person name="Rise C."/>
            <person name="Rogov P."/>
            <person name="Ross K."/>
            <person name="Ryan E."/>
            <person name="Settipalli S."/>
            <person name="Shea T."/>
            <person name="Sherpa N."/>
            <person name="Shi L."/>
            <person name="Shih D."/>
            <person name="Sparrow T."/>
            <person name="Spaulding J."/>
            <person name="Stalker J."/>
            <person name="Stange-Thomann N."/>
            <person name="Stavropoulos S."/>
            <person name="Stone C."/>
            <person name="Strader C."/>
            <person name="Tesfaye S."/>
            <person name="Thomson T."/>
            <person name="Thoulutsang Y."/>
            <person name="Thoulutsang D."/>
            <person name="Topham K."/>
            <person name="Topping I."/>
            <person name="Tsamla T."/>
            <person name="Vassiliev H."/>
            <person name="Vo A."/>
            <person name="Wangchuk T."/>
            <person name="Wangdi T."/>
            <person name="Weiand M."/>
            <person name="Wilkinson J."/>
            <person name="Wilson A."/>
            <person name="Yadav S."/>
            <person name="Young G."/>
            <person name="Yu Q."/>
            <person name="Zembek L."/>
            <person name="Zhong D."/>
            <person name="Zimmer A."/>
            <person name="Zwirko Z."/>
            <person name="Jaffe D.B."/>
            <person name="Alvarez P."/>
            <person name="Brockman W."/>
            <person name="Butler J."/>
            <person name="Chin C."/>
            <person name="Gnerre S."/>
            <person name="Grabherr M."/>
            <person name="Kleber M."/>
            <person name="Mauceli E."/>
            <person name="MacCallum I."/>
        </authorList>
    </citation>
    <scope>NUCLEOTIDE SEQUENCE [LARGE SCALE GENOMIC DNA]</scope>
    <source>
        <strain evidence="8">Tucson 15010-1051.87</strain>
    </source>
</reference>
<evidence type="ECO:0000256" key="4">
    <source>
        <dbReference type="PROSITE-ProRule" id="PRU00207"/>
    </source>
</evidence>
<dbReference type="OMA" id="CAGCYQM"/>
<dbReference type="InParanoid" id="B4M9Q4"/>
<proteinExistence type="predicted"/>
<feature type="zinc finger region" description="TRAF-type" evidence="4">
    <location>
        <begin position="137"/>
        <end position="173"/>
    </location>
</feature>
<gene>
    <name evidence="7" type="primary">Dvir\GJ18364</name>
    <name evidence="7" type="ORF">Dvir_GJ18364</name>
</gene>
<dbReference type="PANTHER" id="PTHR23059:SF4">
    <property type="entry name" value="ZINC FINGER TRAF-TYPE-CONTAINING PROTEIN 1"/>
    <property type="match status" value="1"/>
</dbReference>
<feature type="domain" description="TRAF-type" evidence="6">
    <location>
        <begin position="137"/>
        <end position="173"/>
    </location>
</feature>
<dbReference type="EMBL" id="CH940654">
    <property type="protein sequence ID" value="EDW57930.1"/>
    <property type="molecule type" value="Genomic_DNA"/>
</dbReference>
<organism evidence="7 8">
    <name type="scientific">Drosophila virilis</name>
    <name type="common">Fruit fly</name>
    <dbReference type="NCBI Taxonomy" id="7244"/>
    <lineage>
        <taxon>Eukaryota</taxon>
        <taxon>Metazoa</taxon>
        <taxon>Ecdysozoa</taxon>
        <taxon>Arthropoda</taxon>
        <taxon>Hexapoda</taxon>
        <taxon>Insecta</taxon>
        <taxon>Pterygota</taxon>
        <taxon>Neoptera</taxon>
        <taxon>Endopterygota</taxon>
        <taxon>Diptera</taxon>
        <taxon>Brachycera</taxon>
        <taxon>Muscomorpha</taxon>
        <taxon>Ephydroidea</taxon>
        <taxon>Drosophilidae</taxon>
        <taxon>Drosophila</taxon>
    </lineage>
</organism>
<dbReference type="GO" id="GO:0008270">
    <property type="term" value="F:zinc ion binding"/>
    <property type="evidence" value="ECO:0007669"/>
    <property type="project" value="UniProtKB-KW"/>
</dbReference>
<keyword evidence="8" id="KW-1185">Reference proteome</keyword>
<sequence>MSVENMLTPEDAEEPEENDRVFPDTDPAEIPLRHIPGINIDSDDELANVPAWSGLNVGGNADELEALRCIVCKTMPFTTLYQCQHEHTICAGCYQMRVLDKMLGAQLGTCPQCGVRIYRHEPYRNLAGEHTLAQLMVACEDCGVHLQRGLLRKHGLEDCPRRLVPCKYRRIGCNWKGMLGEAVAAHEESCEYHGKRGLQLLDELQQRQEQRDAKQCLLGKIMKLLQLPHITVRLLQLLPQLEGFPRNNFKTCAMFEAFSQRWSVQLKWQTPTDVEEPADQANCPCSLLFQLCLESPDGCRGPLGLTYTLVSGTHSDVRFQPNLCEKCDFTRENVLGPLTPLYHNSWQSCAKLLNERGFFGRLLMARI</sequence>
<protein>
    <recommendedName>
        <fullName evidence="6">TRAF-type domain-containing protein</fullName>
    </recommendedName>
</protein>
<evidence type="ECO:0000256" key="2">
    <source>
        <dbReference type="ARBA" id="ARBA00022771"/>
    </source>
</evidence>
<dbReference type="InterPro" id="IPR001293">
    <property type="entry name" value="Znf_TRAF"/>
</dbReference>
<dbReference type="KEGG" id="dvi:6634014"/>